<dbReference type="PROSITE" id="PS50075">
    <property type="entry name" value="CARRIER"/>
    <property type="match status" value="1"/>
</dbReference>
<dbReference type="EMBL" id="CAJOAX010002027">
    <property type="protein sequence ID" value="CAF3765179.1"/>
    <property type="molecule type" value="Genomic_DNA"/>
</dbReference>
<dbReference type="AlphaFoldDB" id="A0A818Z7D2"/>
<evidence type="ECO:0000259" key="1">
    <source>
        <dbReference type="PROSITE" id="PS50075"/>
    </source>
</evidence>
<proteinExistence type="predicted"/>
<dbReference type="InterPro" id="IPR036736">
    <property type="entry name" value="ACP-like_sf"/>
</dbReference>
<dbReference type="SUPFAM" id="SSF47336">
    <property type="entry name" value="ACP-like"/>
    <property type="match status" value="1"/>
</dbReference>
<evidence type="ECO:0000313" key="2">
    <source>
        <dbReference type="EMBL" id="CAF3765179.1"/>
    </source>
</evidence>
<dbReference type="Pfam" id="PF00550">
    <property type="entry name" value="PP-binding"/>
    <property type="match status" value="1"/>
</dbReference>
<name>A0A818Z7D2_9BILA</name>
<feature type="domain" description="Carrier" evidence="1">
    <location>
        <begin position="98"/>
        <end position="177"/>
    </location>
</feature>
<sequence>MMDPERWKRAMKEAGFRQIVSCPSDLNPVLDVEKHMLVCSKQPETEIELHNRAVQKCWWEGFRPSDSLQALQNDTHRTIEALSKQSVPLATESEEWQIQPAQVESMMQEIWCELLGHKTINVNSSFASLGGESLVTIRMIQVVRRKIVTLPNLGHEMPFIDSKSTVVTDFLQEFVAT</sequence>
<accession>A0A818Z7D2</accession>
<comment type="caution">
    <text evidence="2">The sequence shown here is derived from an EMBL/GenBank/DDBJ whole genome shotgun (WGS) entry which is preliminary data.</text>
</comment>
<protein>
    <recommendedName>
        <fullName evidence="1">Carrier domain-containing protein</fullName>
    </recommendedName>
</protein>
<dbReference type="Gene3D" id="1.10.1200.10">
    <property type="entry name" value="ACP-like"/>
    <property type="match status" value="1"/>
</dbReference>
<dbReference type="InterPro" id="IPR009081">
    <property type="entry name" value="PP-bd_ACP"/>
</dbReference>
<reference evidence="2" key="1">
    <citation type="submission" date="2021-02" db="EMBL/GenBank/DDBJ databases">
        <authorList>
            <person name="Nowell W R."/>
        </authorList>
    </citation>
    <scope>NUCLEOTIDE SEQUENCE</scope>
</reference>
<dbReference type="Proteomes" id="UP000663823">
    <property type="component" value="Unassembled WGS sequence"/>
</dbReference>
<gene>
    <name evidence="2" type="ORF">OTI717_LOCUS16341</name>
</gene>
<organism evidence="2 3">
    <name type="scientific">Rotaria sordida</name>
    <dbReference type="NCBI Taxonomy" id="392033"/>
    <lineage>
        <taxon>Eukaryota</taxon>
        <taxon>Metazoa</taxon>
        <taxon>Spiralia</taxon>
        <taxon>Gnathifera</taxon>
        <taxon>Rotifera</taxon>
        <taxon>Eurotatoria</taxon>
        <taxon>Bdelloidea</taxon>
        <taxon>Philodinida</taxon>
        <taxon>Philodinidae</taxon>
        <taxon>Rotaria</taxon>
    </lineage>
</organism>
<evidence type="ECO:0000313" key="3">
    <source>
        <dbReference type="Proteomes" id="UP000663823"/>
    </source>
</evidence>